<dbReference type="Gene3D" id="2.60.40.10">
    <property type="entry name" value="Immunoglobulins"/>
    <property type="match status" value="1"/>
</dbReference>
<dbReference type="Proteomes" id="UP001059041">
    <property type="component" value="Linkage Group LG9"/>
</dbReference>
<dbReference type="PANTHER" id="PTHR21063:SF4">
    <property type="entry name" value="CD48 ANTIGEN-RELATED"/>
    <property type="match status" value="1"/>
</dbReference>
<evidence type="ECO:0000313" key="1">
    <source>
        <dbReference type="EMBL" id="KAI7805284.1"/>
    </source>
</evidence>
<gene>
    <name evidence="1" type="ORF">IRJ41_003822</name>
</gene>
<name>A0A9W7WN80_TRIRA</name>
<organism evidence="1 2">
    <name type="scientific">Triplophysa rosa</name>
    <name type="common">Cave loach</name>
    <dbReference type="NCBI Taxonomy" id="992332"/>
    <lineage>
        <taxon>Eukaryota</taxon>
        <taxon>Metazoa</taxon>
        <taxon>Chordata</taxon>
        <taxon>Craniata</taxon>
        <taxon>Vertebrata</taxon>
        <taxon>Euteleostomi</taxon>
        <taxon>Actinopterygii</taxon>
        <taxon>Neopterygii</taxon>
        <taxon>Teleostei</taxon>
        <taxon>Ostariophysi</taxon>
        <taxon>Cypriniformes</taxon>
        <taxon>Nemacheilidae</taxon>
        <taxon>Triplophysa</taxon>
    </lineage>
</organism>
<comment type="caution">
    <text evidence="1">The sequence shown here is derived from an EMBL/GenBank/DDBJ whole genome shotgun (WGS) entry which is preliminary data.</text>
</comment>
<dbReference type="SUPFAM" id="SSF48726">
    <property type="entry name" value="Immunoglobulin"/>
    <property type="match status" value="1"/>
</dbReference>
<sequence>MGVEDPVGEALSADSDALQHTVTAQLVHDQRSLLVLMVLAVVHHFTKSSYGNLITVQKTLMFEGESVFLPTGVTELQSDDVIQLSFRDEVIATFNKNNKISSVEERFRDRLKVDVQTGSLIIRDIRKDESGLYKVKMSSSSRVKSFLQFITGGGQSYSQFIVNVYDSAGIRENESLMVVKSFTE</sequence>
<keyword evidence="2" id="KW-1185">Reference proteome</keyword>
<accession>A0A9W7WN80</accession>
<dbReference type="EMBL" id="JAFHDT010000009">
    <property type="protein sequence ID" value="KAI7805284.1"/>
    <property type="molecule type" value="Genomic_DNA"/>
</dbReference>
<reference evidence="1" key="1">
    <citation type="submission" date="2021-02" db="EMBL/GenBank/DDBJ databases">
        <title>Comparative genomics reveals that relaxation of natural selection precedes convergent phenotypic evolution of cavefish.</title>
        <authorList>
            <person name="Peng Z."/>
        </authorList>
    </citation>
    <scope>NUCLEOTIDE SEQUENCE</scope>
    <source>
        <tissue evidence="1">Muscle</tissue>
    </source>
</reference>
<dbReference type="AlphaFoldDB" id="A0A9W7WN80"/>
<dbReference type="PANTHER" id="PTHR21063">
    <property type="entry name" value="LFA-3"/>
    <property type="match status" value="1"/>
</dbReference>
<dbReference type="InterPro" id="IPR013783">
    <property type="entry name" value="Ig-like_fold"/>
</dbReference>
<evidence type="ECO:0000313" key="2">
    <source>
        <dbReference type="Proteomes" id="UP001059041"/>
    </source>
</evidence>
<proteinExistence type="predicted"/>
<dbReference type="InterPro" id="IPR036179">
    <property type="entry name" value="Ig-like_dom_sf"/>
</dbReference>
<protein>
    <submittedName>
        <fullName evidence="1">Smyhc1 protein</fullName>
    </submittedName>
</protein>